<dbReference type="AlphaFoldDB" id="A0A9D2EI03"/>
<comment type="caution">
    <text evidence="4">The sequence shown here is derived from an EMBL/GenBank/DDBJ whole genome shotgun (WGS) entry which is preliminary data.</text>
</comment>
<dbReference type="Pfam" id="PF00005">
    <property type="entry name" value="ABC_tran"/>
    <property type="match status" value="1"/>
</dbReference>
<keyword evidence="1" id="KW-0547">Nucleotide-binding</keyword>
<dbReference type="Proteomes" id="UP000824037">
    <property type="component" value="Unassembled WGS sequence"/>
</dbReference>
<dbReference type="PANTHER" id="PTHR24220">
    <property type="entry name" value="IMPORT ATP-BINDING PROTEIN"/>
    <property type="match status" value="1"/>
</dbReference>
<sequence length="241" mass="24766">MRTDVALAGGHAVRAVEVTKVYGSGAGAVTALDRVSLAVPDAALTVVMGPSGAGKSTLLQCLAGLEQVTSGEVFLGDLGLHGAGEGWLSTVRQDAVGFVFAGFTLLPALTVDENLLAPSRLAGNRPDPHWVDAVVSSTGLGSRLTDRPMQLSRAEQQRVAIARALITQPQVVFADDPTEGLDHAGGEEVLATVRSAVDDLGQTMVLATGDPRSLADADQLVLLTGGQVADRINPGASEPWA</sequence>
<organism evidence="4 5">
    <name type="scientific">Candidatus Ruania gallistercoris</name>
    <dbReference type="NCBI Taxonomy" id="2838746"/>
    <lineage>
        <taxon>Bacteria</taxon>
        <taxon>Bacillati</taxon>
        <taxon>Actinomycetota</taxon>
        <taxon>Actinomycetes</taxon>
        <taxon>Micrococcales</taxon>
        <taxon>Ruaniaceae</taxon>
        <taxon>Ruania</taxon>
    </lineage>
</organism>
<dbReference type="InterPro" id="IPR003439">
    <property type="entry name" value="ABC_transporter-like_ATP-bd"/>
</dbReference>
<dbReference type="GO" id="GO:0022857">
    <property type="term" value="F:transmembrane transporter activity"/>
    <property type="evidence" value="ECO:0007669"/>
    <property type="project" value="TreeGrafter"/>
</dbReference>
<evidence type="ECO:0000256" key="1">
    <source>
        <dbReference type="ARBA" id="ARBA00022741"/>
    </source>
</evidence>
<dbReference type="GO" id="GO:0005886">
    <property type="term" value="C:plasma membrane"/>
    <property type="evidence" value="ECO:0007669"/>
    <property type="project" value="TreeGrafter"/>
</dbReference>
<gene>
    <name evidence="4" type="ORF">H9815_17660</name>
</gene>
<dbReference type="SUPFAM" id="SSF52540">
    <property type="entry name" value="P-loop containing nucleoside triphosphate hydrolases"/>
    <property type="match status" value="1"/>
</dbReference>
<dbReference type="InterPro" id="IPR027417">
    <property type="entry name" value="P-loop_NTPase"/>
</dbReference>
<dbReference type="PANTHER" id="PTHR24220:SF685">
    <property type="entry name" value="ABC TRANSPORTER RELATED"/>
    <property type="match status" value="1"/>
</dbReference>
<dbReference type="GO" id="GO:0016887">
    <property type="term" value="F:ATP hydrolysis activity"/>
    <property type="evidence" value="ECO:0007669"/>
    <property type="project" value="InterPro"/>
</dbReference>
<feature type="domain" description="ABC transporter" evidence="3">
    <location>
        <begin position="13"/>
        <end position="240"/>
    </location>
</feature>
<reference evidence="4" key="1">
    <citation type="journal article" date="2021" name="PeerJ">
        <title>Extensive microbial diversity within the chicken gut microbiome revealed by metagenomics and culture.</title>
        <authorList>
            <person name="Gilroy R."/>
            <person name="Ravi A."/>
            <person name="Getino M."/>
            <person name="Pursley I."/>
            <person name="Horton D.L."/>
            <person name="Alikhan N.F."/>
            <person name="Baker D."/>
            <person name="Gharbi K."/>
            <person name="Hall N."/>
            <person name="Watson M."/>
            <person name="Adriaenssens E.M."/>
            <person name="Foster-Nyarko E."/>
            <person name="Jarju S."/>
            <person name="Secka A."/>
            <person name="Antonio M."/>
            <person name="Oren A."/>
            <person name="Chaudhuri R.R."/>
            <person name="La Ragione R."/>
            <person name="Hildebrand F."/>
            <person name="Pallen M.J."/>
        </authorList>
    </citation>
    <scope>NUCLEOTIDE SEQUENCE</scope>
    <source>
        <strain evidence="4">ChiGjej4B4-7305</strain>
    </source>
</reference>
<keyword evidence="2 4" id="KW-0067">ATP-binding</keyword>
<reference evidence="4" key="2">
    <citation type="submission" date="2021-04" db="EMBL/GenBank/DDBJ databases">
        <authorList>
            <person name="Gilroy R."/>
        </authorList>
    </citation>
    <scope>NUCLEOTIDE SEQUENCE</scope>
    <source>
        <strain evidence="4">ChiGjej4B4-7305</strain>
    </source>
</reference>
<name>A0A9D2EI03_9MICO</name>
<accession>A0A9D2EI03</accession>
<proteinExistence type="predicted"/>
<dbReference type="GO" id="GO:0005524">
    <property type="term" value="F:ATP binding"/>
    <property type="evidence" value="ECO:0007669"/>
    <property type="project" value="UniProtKB-KW"/>
</dbReference>
<dbReference type="SMART" id="SM00382">
    <property type="entry name" value="AAA"/>
    <property type="match status" value="1"/>
</dbReference>
<evidence type="ECO:0000259" key="3">
    <source>
        <dbReference type="PROSITE" id="PS50893"/>
    </source>
</evidence>
<dbReference type="EMBL" id="DXBY01000305">
    <property type="protein sequence ID" value="HIZ37607.1"/>
    <property type="molecule type" value="Genomic_DNA"/>
</dbReference>
<dbReference type="InterPro" id="IPR003593">
    <property type="entry name" value="AAA+_ATPase"/>
</dbReference>
<dbReference type="PROSITE" id="PS50893">
    <property type="entry name" value="ABC_TRANSPORTER_2"/>
    <property type="match status" value="1"/>
</dbReference>
<evidence type="ECO:0000256" key="2">
    <source>
        <dbReference type="ARBA" id="ARBA00022840"/>
    </source>
</evidence>
<dbReference type="Gene3D" id="3.40.50.300">
    <property type="entry name" value="P-loop containing nucleotide triphosphate hydrolases"/>
    <property type="match status" value="1"/>
</dbReference>
<evidence type="ECO:0000313" key="4">
    <source>
        <dbReference type="EMBL" id="HIZ37607.1"/>
    </source>
</evidence>
<dbReference type="InterPro" id="IPR015854">
    <property type="entry name" value="ABC_transpr_LolD-like"/>
</dbReference>
<evidence type="ECO:0000313" key="5">
    <source>
        <dbReference type="Proteomes" id="UP000824037"/>
    </source>
</evidence>
<protein>
    <submittedName>
        <fullName evidence="4">ATP-binding cassette domain-containing protein</fullName>
    </submittedName>
</protein>